<reference evidence="12" key="1">
    <citation type="submission" date="2016-08" db="EMBL/GenBank/DDBJ databases">
        <title>VSG repertoire of Trypanosoma brucei EATRO 1125.</title>
        <authorList>
            <person name="Cross G.A."/>
        </authorList>
    </citation>
    <scope>NUCLEOTIDE SEQUENCE</scope>
    <source>
        <strain evidence="12">EATRO 1125</strain>
    </source>
</reference>
<evidence type="ECO:0000256" key="9">
    <source>
        <dbReference type="SAM" id="MobiDB-lite"/>
    </source>
</evidence>
<name>A0A1J0R573_9TRYP</name>
<evidence type="ECO:0000259" key="11">
    <source>
        <dbReference type="Pfam" id="PF13206"/>
    </source>
</evidence>
<dbReference type="InterPro" id="IPR025932">
    <property type="entry name" value="Trypano_VSG_B_N_dom"/>
</dbReference>
<accession>A0A1J0R573</accession>
<organism evidence="12">
    <name type="scientific">Trypanosoma brucei</name>
    <dbReference type="NCBI Taxonomy" id="5691"/>
    <lineage>
        <taxon>Eukaryota</taxon>
        <taxon>Discoba</taxon>
        <taxon>Euglenozoa</taxon>
        <taxon>Kinetoplastea</taxon>
        <taxon>Metakinetoplastina</taxon>
        <taxon>Trypanosomatida</taxon>
        <taxon>Trypanosomatidae</taxon>
        <taxon>Trypanosoma</taxon>
    </lineage>
</organism>
<dbReference type="AlphaFoldDB" id="A0A1J0R573"/>
<dbReference type="VEuPathDB" id="TriTrypDB:Tb427_000059800"/>
<dbReference type="InterPro" id="IPR019609">
    <property type="entry name" value="Variant_surf_glycoprt_trypan_C"/>
</dbReference>
<evidence type="ECO:0000256" key="4">
    <source>
        <dbReference type="ARBA" id="ARBA00022622"/>
    </source>
</evidence>
<dbReference type="Pfam" id="PF10659">
    <property type="entry name" value="Trypan_glycop_C"/>
    <property type="match status" value="1"/>
</dbReference>
<dbReference type="GO" id="GO:0005886">
    <property type="term" value="C:plasma membrane"/>
    <property type="evidence" value="ECO:0007669"/>
    <property type="project" value="UniProtKB-SubCell"/>
</dbReference>
<keyword evidence="4" id="KW-0336">GPI-anchor</keyword>
<evidence type="ECO:0000256" key="2">
    <source>
        <dbReference type="ARBA" id="ARBA00004609"/>
    </source>
</evidence>
<dbReference type="GO" id="GO:0098552">
    <property type="term" value="C:side of membrane"/>
    <property type="evidence" value="ECO:0007669"/>
    <property type="project" value="UniProtKB-KW"/>
</dbReference>
<comment type="subcellular location">
    <subcellularLocation>
        <location evidence="2">Cell membrane</location>
        <topology evidence="2">Lipid-anchor</topology>
        <topology evidence="2">GPI-anchor</topology>
    </subcellularLocation>
</comment>
<dbReference type="Gene3D" id="3.30.1680.40">
    <property type="match status" value="1"/>
</dbReference>
<keyword evidence="3" id="KW-1003">Cell membrane</keyword>
<feature type="compositionally biased region" description="Low complexity" evidence="9">
    <location>
        <begin position="466"/>
        <end position="477"/>
    </location>
</feature>
<dbReference type="VEuPathDB" id="TriTrypDB:Tb09.v4.0113"/>
<dbReference type="EMBL" id="KX699033">
    <property type="protein sequence ID" value="APD72989.1"/>
    <property type="molecule type" value="Genomic_DNA"/>
</dbReference>
<feature type="compositionally biased region" description="Basic and acidic residues" evidence="9">
    <location>
        <begin position="448"/>
        <end position="463"/>
    </location>
</feature>
<evidence type="ECO:0000256" key="5">
    <source>
        <dbReference type="ARBA" id="ARBA00022729"/>
    </source>
</evidence>
<evidence type="ECO:0000256" key="1">
    <source>
        <dbReference type="ARBA" id="ARBA00002523"/>
    </source>
</evidence>
<feature type="region of interest" description="Disordered" evidence="9">
    <location>
        <begin position="448"/>
        <end position="477"/>
    </location>
</feature>
<evidence type="ECO:0000256" key="8">
    <source>
        <dbReference type="ARBA" id="ARBA00023288"/>
    </source>
</evidence>
<feature type="domain" description="Trypanosome variant surface glycoprotein C-terminal" evidence="10">
    <location>
        <begin position="429"/>
        <end position="523"/>
    </location>
</feature>
<sequence>MPNQLIRGHKAGNAERKSHSAQLTALALYSLTLVTVNIDATADTANSAAGAFSVLCDLINLARQLAPKAKTVDDLADFEETVALINISLAAPSALQQLKNAKLTGGELKTEEEPLKTHCAWEAALGCKLAKKKLDNPAKGLLPSSLWAGNTNAEIKDALNATVGAMRSTLTQLKQALGQTSDPEIPLTLAQALGAKPNNQAGLQTVGANTDRATSCGKPATNDAGSAAGKNLAMDAICICGSEGGGGETNQACGLQTAIDNVVFSSASTPIHSQWHSLAEQCKNKHKAKALTSANLATALNRFDIQRSRGQGTNEVLNNLIGHIKGSGVTGCDGKEGTNSGACVYYGKNANTKSPLDPEWYTKLQDVRSKLDATATAASKAETLEQRLRTLNATLTSFMHLTTPAATATAHSQQKAGDKAVHEAIDKECEQHKNNKTACAEAKCKWKGKTDTEGDCKPKETGSEGRTGTSDGAAGTTTEKCKGKLEDACKKAPECKWDGKESKDSSTLVMTKFALTFIDFESFLSYEF</sequence>
<protein>
    <submittedName>
        <fullName evidence="12">Variant surface glycoprotein 1125.132</fullName>
    </submittedName>
</protein>
<dbReference type="Pfam" id="PF13206">
    <property type="entry name" value="VSG_B"/>
    <property type="match status" value="1"/>
</dbReference>
<evidence type="ECO:0000313" key="12">
    <source>
        <dbReference type="EMBL" id="APD72989.1"/>
    </source>
</evidence>
<keyword evidence="6" id="KW-0472">Membrane</keyword>
<comment type="function">
    <text evidence="1">VSG forms a coat on the surface of the parasite. The trypanosome evades the immune response of the host by expressing a series of antigenically distinct VSGs from an estimated 1000 VSG genes.</text>
</comment>
<keyword evidence="8" id="KW-0449">Lipoprotein</keyword>
<keyword evidence="5" id="KW-0732">Signal</keyword>
<evidence type="ECO:0000259" key="10">
    <source>
        <dbReference type="Pfam" id="PF10659"/>
    </source>
</evidence>
<feature type="domain" description="Trypanosome variant surface glycoprotein B-type N-terminal" evidence="11">
    <location>
        <begin position="32"/>
        <end position="389"/>
    </location>
</feature>
<keyword evidence="7" id="KW-0325">Glycoprotein</keyword>
<evidence type="ECO:0000256" key="7">
    <source>
        <dbReference type="ARBA" id="ARBA00023180"/>
    </source>
</evidence>
<proteinExistence type="predicted"/>
<evidence type="ECO:0000256" key="3">
    <source>
        <dbReference type="ARBA" id="ARBA00022475"/>
    </source>
</evidence>
<evidence type="ECO:0000256" key="6">
    <source>
        <dbReference type="ARBA" id="ARBA00023136"/>
    </source>
</evidence>